<evidence type="ECO:0000256" key="1">
    <source>
        <dbReference type="SAM" id="Phobius"/>
    </source>
</evidence>
<comment type="caution">
    <text evidence="3">The sequence shown here is derived from an EMBL/GenBank/DDBJ whole genome shotgun (WGS) entry which is preliminary data.</text>
</comment>
<feature type="transmembrane region" description="Helical" evidence="1">
    <location>
        <begin position="45"/>
        <end position="63"/>
    </location>
</feature>
<evidence type="ECO:0000313" key="4">
    <source>
        <dbReference type="Proteomes" id="UP001165060"/>
    </source>
</evidence>
<dbReference type="CDD" id="cd07990">
    <property type="entry name" value="LPLAT_LCLAT1-like"/>
    <property type="match status" value="1"/>
</dbReference>
<keyword evidence="1" id="KW-0812">Transmembrane</keyword>
<reference evidence="3 4" key="1">
    <citation type="journal article" date="2023" name="Commun. Biol.">
        <title>Genome analysis of Parmales, the sister group of diatoms, reveals the evolutionary specialization of diatoms from phago-mixotrophs to photoautotrophs.</title>
        <authorList>
            <person name="Ban H."/>
            <person name="Sato S."/>
            <person name="Yoshikawa S."/>
            <person name="Yamada K."/>
            <person name="Nakamura Y."/>
            <person name="Ichinomiya M."/>
            <person name="Sato N."/>
            <person name="Blanc-Mathieu R."/>
            <person name="Endo H."/>
            <person name="Kuwata A."/>
            <person name="Ogata H."/>
        </authorList>
    </citation>
    <scope>NUCLEOTIDE SEQUENCE [LARGE SCALE GENOMIC DNA]</scope>
</reference>
<dbReference type="EMBL" id="BRYB01006622">
    <property type="protein sequence ID" value="GMI53437.1"/>
    <property type="molecule type" value="Genomic_DNA"/>
</dbReference>
<dbReference type="Proteomes" id="UP001165060">
    <property type="component" value="Unassembled WGS sequence"/>
</dbReference>
<dbReference type="InterPro" id="IPR002123">
    <property type="entry name" value="Plipid/glycerol_acylTrfase"/>
</dbReference>
<gene>
    <name evidence="3" type="ORF">TeGR_g907</name>
</gene>
<feature type="domain" description="Phospholipid/glycerol acyltransferase" evidence="2">
    <location>
        <begin position="106"/>
        <end position="240"/>
    </location>
</feature>
<protein>
    <recommendedName>
        <fullName evidence="2">Phospholipid/glycerol acyltransferase domain-containing protein</fullName>
    </recommendedName>
</protein>
<feature type="transmembrane region" description="Helical" evidence="1">
    <location>
        <begin position="69"/>
        <end position="92"/>
    </location>
</feature>
<proteinExistence type="predicted"/>
<dbReference type="PANTHER" id="PTHR10983:SF16">
    <property type="entry name" value="LYSOCARDIOLIPIN ACYLTRANSFERASE 1"/>
    <property type="match status" value="1"/>
</dbReference>
<feature type="transmembrane region" description="Helical" evidence="1">
    <location>
        <begin position="20"/>
        <end position="38"/>
    </location>
</feature>
<name>A0ABQ6NC95_9STRA</name>
<organism evidence="3 4">
    <name type="scientific">Tetraparma gracilis</name>
    <dbReference type="NCBI Taxonomy" id="2962635"/>
    <lineage>
        <taxon>Eukaryota</taxon>
        <taxon>Sar</taxon>
        <taxon>Stramenopiles</taxon>
        <taxon>Ochrophyta</taxon>
        <taxon>Bolidophyceae</taxon>
        <taxon>Parmales</taxon>
        <taxon>Triparmaceae</taxon>
        <taxon>Tetraparma</taxon>
    </lineage>
</organism>
<dbReference type="SMART" id="SM00563">
    <property type="entry name" value="PlsC"/>
    <property type="match status" value="1"/>
</dbReference>
<keyword evidence="1" id="KW-0472">Membrane</keyword>
<evidence type="ECO:0000313" key="3">
    <source>
        <dbReference type="EMBL" id="GMI53437.1"/>
    </source>
</evidence>
<keyword evidence="1" id="KW-1133">Transmembrane helix</keyword>
<dbReference type="PANTHER" id="PTHR10983">
    <property type="entry name" value="1-ACYLGLYCEROL-3-PHOSPHATE ACYLTRANSFERASE-RELATED"/>
    <property type="match status" value="1"/>
</dbReference>
<keyword evidence="4" id="KW-1185">Reference proteome</keyword>
<sequence length="309" mass="34956">MAGLLESDAVRKPLVHGAGFFRTILVMIFCHFSVTLLCLNVMMDLFVFGIPGYVLAIFSTELFRSYTTALINFTTPIVFNLPMVFSGMTVYMDDIKLLAKAKSGNSLLLANHGSRIDWMIGMYVAYMQKLGPIDAVRQRVGFVCEGIIQYMPLIGWYRRLVCEDVFVMRSFKQDAGTIKKNCNSFHDAKCKRMLFLSPEGVVCDFGERDKKYISECRDFAQELGYAPFEYVLTPRYKGLTCLVEQVKHGGNIVSVLMAFERDGKLLNCKLTSLEREIPDIYMLLQGIGGSPVNVYVNMVELKFTADDDM</sequence>
<accession>A0ABQ6NC95</accession>
<dbReference type="Pfam" id="PF01553">
    <property type="entry name" value="Acyltransferase"/>
    <property type="match status" value="1"/>
</dbReference>
<evidence type="ECO:0000259" key="2">
    <source>
        <dbReference type="SMART" id="SM00563"/>
    </source>
</evidence>